<evidence type="ECO:0000256" key="3">
    <source>
        <dbReference type="ARBA" id="ARBA00023268"/>
    </source>
</evidence>
<dbReference type="GO" id="GO:0015074">
    <property type="term" value="P:DNA integration"/>
    <property type="evidence" value="ECO:0007669"/>
    <property type="project" value="InterPro"/>
</dbReference>
<dbReference type="InterPro" id="IPR043502">
    <property type="entry name" value="DNA/RNA_pol_sf"/>
</dbReference>
<comment type="similarity">
    <text evidence="1">Belongs to the beta type-B retroviral polymerase family. HERV class-II K(HML-2) pol subfamily.</text>
</comment>
<dbReference type="PROSITE" id="PS50879">
    <property type="entry name" value="RNASE_H_1"/>
    <property type="match status" value="1"/>
</dbReference>
<dbReference type="Gene3D" id="3.30.70.270">
    <property type="match status" value="3"/>
</dbReference>
<evidence type="ECO:0000313" key="7">
    <source>
        <dbReference type="Ensembl" id="ENSLACP00000019305.1"/>
    </source>
</evidence>
<dbReference type="InterPro" id="IPR002156">
    <property type="entry name" value="RNaseH_domain"/>
</dbReference>
<keyword evidence="3" id="KW-0511">Multifunctional enzyme</keyword>
<dbReference type="FunCoup" id="H3BBN4">
    <property type="interactions" value="70"/>
</dbReference>
<dbReference type="Gene3D" id="1.10.340.70">
    <property type="match status" value="1"/>
</dbReference>
<dbReference type="Pfam" id="PF00078">
    <property type="entry name" value="RVT_1"/>
    <property type="match status" value="1"/>
</dbReference>
<evidence type="ECO:0000259" key="6">
    <source>
        <dbReference type="PROSITE" id="PS50994"/>
    </source>
</evidence>
<dbReference type="Pfam" id="PF00665">
    <property type="entry name" value="rve"/>
    <property type="match status" value="1"/>
</dbReference>
<name>H3BBN4_LATCH</name>
<dbReference type="InterPro" id="IPR036397">
    <property type="entry name" value="RNaseH_sf"/>
</dbReference>
<dbReference type="SUPFAM" id="SSF56672">
    <property type="entry name" value="DNA/RNA polymerases"/>
    <property type="match status" value="1"/>
</dbReference>
<evidence type="ECO:0000256" key="2">
    <source>
        <dbReference type="ARBA" id="ARBA00012180"/>
    </source>
</evidence>
<protein>
    <recommendedName>
        <fullName evidence="4">Gypsy retrotransposon integrase-like protein 1</fullName>
        <ecNumber evidence="2">3.1.26.4</ecNumber>
    </recommendedName>
</protein>
<dbReference type="Pfam" id="PF17921">
    <property type="entry name" value="Integrase_H2C2"/>
    <property type="match status" value="1"/>
</dbReference>
<dbReference type="InterPro" id="IPR041577">
    <property type="entry name" value="RT_RNaseH_2"/>
</dbReference>
<dbReference type="EC" id="3.1.26.4" evidence="2"/>
<dbReference type="Proteomes" id="UP000008672">
    <property type="component" value="Unassembled WGS sequence"/>
</dbReference>
<dbReference type="InParanoid" id="H3BBN4"/>
<evidence type="ECO:0000256" key="1">
    <source>
        <dbReference type="ARBA" id="ARBA00010879"/>
    </source>
</evidence>
<dbReference type="STRING" id="7897.ENSLACP00000019305"/>
<dbReference type="PROSITE" id="PS50994">
    <property type="entry name" value="INTEGRASE"/>
    <property type="match status" value="1"/>
</dbReference>
<dbReference type="InterPro" id="IPR000477">
    <property type="entry name" value="RT_dom"/>
</dbReference>
<dbReference type="InterPro" id="IPR001584">
    <property type="entry name" value="Integrase_cat-core"/>
</dbReference>
<dbReference type="Gene3D" id="3.10.10.10">
    <property type="entry name" value="HIV Type 1 Reverse Transcriptase, subunit A, domain 1"/>
    <property type="match status" value="1"/>
</dbReference>
<dbReference type="GeneTree" id="ENSGT01140000282569"/>
<dbReference type="Pfam" id="PF17919">
    <property type="entry name" value="RT_RNaseH_2"/>
    <property type="match status" value="1"/>
</dbReference>
<dbReference type="AlphaFoldDB" id="H3BBN4"/>
<accession>H3BBN4</accession>
<evidence type="ECO:0000313" key="8">
    <source>
        <dbReference type="Proteomes" id="UP000008672"/>
    </source>
</evidence>
<dbReference type="Gene3D" id="3.30.420.10">
    <property type="entry name" value="Ribonuclease H-like superfamily/Ribonuclease H"/>
    <property type="match status" value="2"/>
</dbReference>
<reference evidence="8" key="1">
    <citation type="submission" date="2011-08" db="EMBL/GenBank/DDBJ databases">
        <title>The draft genome of Latimeria chalumnae.</title>
        <authorList>
            <person name="Di Palma F."/>
            <person name="Alfoldi J."/>
            <person name="Johnson J."/>
            <person name="Berlin A."/>
            <person name="Gnerre S."/>
            <person name="Jaffe D."/>
            <person name="MacCallum I."/>
            <person name="Young S."/>
            <person name="Walker B.J."/>
            <person name="Lander E."/>
            <person name="Lindblad-Toh K."/>
        </authorList>
    </citation>
    <scope>NUCLEOTIDE SEQUENCE [LARGE SCALE GENOMIC DNA]</scope>
    <source>
        <strain evidence="8">Wild caught</strain>
    </source>
</reference>
<dbReference type="SUPFAM" id="SSF53098">
    <property type="entry name" value="Ribonuclease H-like"/>
    <property type="match status" value="2"/>
</dbReference>
<dbReference type="FunFam" id="3.30.70.270:FF:000020">
    <property type="entry name" value="Transposon Tf2-6 polyprotein-like Protein"/>
    <property type="match status" value="1"/>
</dbReference>
<dbReference type="EMBL" id="AFYH01061782">
    <property type="status" value="NOT_ANNOTATED_CDS"/>
    <property type="molecule type" value="Genomic_DNA"/>
</dbReference>
<dbReference type="GO" id="GO:0003676">
    <property type="term" value="F:nucleic acid binding"/>
    <property type="evidence" value="ECO:0007669"/>
    <property type="project" value="InterPro"/>
</dbReference>
<reference evidence="7" key="2">
    <citation type="submission" date="2025-08" db="UniProtKB">
        <authorList>
            <consortium name="Ensembl"/>
        </authorList>
    </citation>
    <scope>IDENTIFICATION</scope>
</reference>
<dbReference type="PANTHER" id="PTHR37984">
    <property type="entry name" value="PROTEIN CBG26694"/>
    <property type="match status" value="1"/>
</dbReference>
<dbReference type="InterPro" id="IPR012337">
    <property type="entry name" value="RNaseH-like_sf"/>
</dbReference>
<dbReference type="GO" id="GO:0004523">
    <property type="term" value="F:RNA-DNA hybrid ribonuclease activity"/>
    <property type="evidence" value="ECO:0007669"/>
    <property type="project" value="UniProtKB-EC"/>
</dbReference>
<dbReference type="PANTHER" id="PTHR37984:SF5">
    <property type="entry name" value="PROTEIN NYNRIN-LIKE"/>
    <property type="match status" value="1"/>
</dbReference>
<sequence>PAPQKQYSFPSEVVPHVQQTIDSLISQGVLRKCASSVNSPIWPVRKSDGTWRLTVDYRRLNSCSQRCAPTVATLPEIMVAVRPKDLWFSVLDIANGFWSIPLAHESQYTHTYCMKRALEDFSSPQCLTQYMDDLLLHTETKETHLHLLEELLVLGVKVNPTKAQLLQQTVSFLGITLGKEGRTPAREKIFAIQNLPLPLSEYTLHSFLGLVNYSREFIPRYAEIAKPLYNLLKKGIEWNWTPQHTEAVMELKKVLMQPLALLSQDMTRSFCLEIAFSEHAISAVLSQEWHGKLRPVAYASRVLTGVEQKYSQCEKAILAAFLAIKHFTYIVGTQKIVLIPDDTPTKFLFSTCIKDGAVSNSRLTRWSLLLQDKDIEVKGPGVLLPSVLLYEGEGYTCPIPEAEEVMEPLFIPAPEDILPQYVRVSIDGSSYYYESKPYTGFGVVIEEHGITPVTVSKCCTPHSTQHAGLAAVAYVLEIIPKTKHICIFTDSAWVANALTDWLNWWQKNGFVSSDGKPIVYAPLLNYVCELAGQISSVLIKKVKAHSRQSTYFEQNSLADDLAKQGARGNATWVFRHHQIAAVTTEKCPVADLITLHPDLKDIISAVMQGGMVSSDNELTKHQTHWELLYVIHDITTGGHLGIEKTLQRLQGIVWWPGMGKDTEHYCNNCIVCAQNNPDPSRKNAKLQSQWSIDFIGPLPRTSNNNKYVLAIVDKFSKWVEAFPTKNCTAKTMAKILVEQVFIRWRIPLSVESDQGLYFTGTIFKETLRMLGIQQQLHILYHPQASGQVERLNWQLKVMMRKFTSDNLKVWDQLLPLFLMCIRTTPSHTTGYSPAEVLLGKP</sequence>
<dbReference type="HOGENOM" id="CLU_000384_9_5_1"/>
<dbReference type="Ensembl" id="ENSLACT00000019439.1">
    <property type="protein sequence ID" value="ENSLACP00000019305.1"/>
    <property type="gene ID" value="ENSLACG00000016980.1"/>
</dbReference>
<dbReference type="eggNOG" id="KOG0017">
    <property type="taxonomic scope" value="Eukaryota"/>
</dbReference>
<reference evidence="7" key="3">
    <citation type="submission" date="2025-09" db="UniProtKB">
        <authorList>
            <consortium name="Ensembl"/>
        </authorList>
    </citation>
    <scope>IDENTIFICATION</scope>
</reference>
<dbReference type="Pfam" id="PF00075">
    <property type="entry name" value="RNase_H"/>
    <property type="match status" value="1"/>
</dbReference>
<dbReference type="Gene3D" id="3.10.20.370">
    <property type="match status" value="1"/>
</dbReference>
<dbReference type="InterPro" id="IPR050951">
    <property type="entry name" value="Retrovirus_Pol_polyprotein"/>
</dbReference>
<dbReference type="InterPro" id="IPR043128">
    <property type="entry name" value="Rev_trsase/Diguanyl_cyclase"/>
</dbReference>
<feature type="domain" description="Integrase catalytic" evidence="6">
    <location>
        <begin position="673"/>
        <end position="841"/>
    </location>
</feature>
<feature type="domain" description="RNase H type-1" evidence="5">
    <location>
        <begin position="418"/>
        <end position="567"/>
    </location>
</feature>
<keyword evidence="8" id="KW-1185">Reference proteome</keyword>
<dbReference type="InterPro" id="IPR041588">
    <property type="entry name" value="Integrase_H2C2"/>
</dbReference>
<evidence type="ECO:0000256" key="4">
    <source>
        <dbReference type="ARBA" id="ARBA00039658"/>
    </source>
</evidence>
<proteinExistence type="inferred from homology"/>
<organism evidence="7 8">
    <name type="scientific">Latimeria chalumnae</name>
    <name type="common">Coelacanth</name>
    <dbReference type="NCBI Taxonomy" id="7897"/>
    <lineage>
        <taxon>Eukaryota</taxon>
        <taxon>Metazoa</taxon>
        <taxon>Chordata</taxon>
        <taxon>Craniata</taxon>
        <taxon>Vertebrata</taxon>
        <taxon>Euteleostomi</taxon>
        <taxon>Coelacanthiformes</taxon>
        <taxon>Coelacanthidae</taxon>
        <taxon>Latimeria</taxon>
    </lineage>
</organism>
<evidence type="ECO:0000259" key="5">
    <source>
        <dbReference type="PROSITE" id="PS50879"/>
    </source>
</evidence>